<evidence type="ECO:0000313" key="4">
    <source>
        <dbReference type="Proteomes" id="UP000306113"/>
    </source>
</evidence>
<feature type="transmembrane region" description="Helical" evidence="1">
    <location>
        <begin position="55"/>
        <end position="74"/>
    </location>
</feature>
<keyword evidence="1" id="KW-0812">Transmembrane</keyword>
<dbReference type="InterPro" id="IPR021309">
    <property type="entry name" value="YgaP-like_TM"/>
</dbReference>
<dbReference type="Proteomes" id="UP000306113">
    <property type="component" value="Unassembled WGS sequence"/>
</dbReference>
<evidence type="ECO:0000256" key="1">
    <source>
        <dbReference type="SAM" id="Phobius"/>
    </source>
</evidence>
<accession>A0A4S3MBU0</accession>
<dbReference type="EMBL" id="SSMD01000004">
    <property type="protein sequence ID" value="THD74006.1"/>
    <property type="molecule type" value="Genomic_DNA"/>
</dbReference>
<organism evidence="3 4">
    <name type="scientific">Thalassobius vesicularis</name>
    <dbReference type="NCBI Taxonomy" id="1294297"/>
    <lineage>
        <taxon>Bacteria</taxon>
        <taxon>Pseudomonadati</taxon>
        <taxon>Pseudomonadota</taxon>
        <taxon>Alphaproteobacteria</taxon>
        <taxon>Rhodobacterales</taxon>
        <taxon>Roseobacteraceae</taxon>
        <taxon>Thalassovita</taxon>
    </lineage>
</organism>
<keyword evidence="1" id="KW-1133">Transmembrane helix</keyword>
<feature type="domain" description="Inner membrane protein YgaP-like transmembrane" evidence="2">
    <location>
        <begin position="18"/>
        <end position="86"/>
    </location>
</feature>
<evidence type="ECO:0000313" key="3">
    <source>
        <dbReference type="EMBL" id="THD74006.1"/>
    </source>
</evidence>
<proteinExistence type="predicted"/>
<protein>
    <submittedName>
        <fullName evidence="3">DUF2892 domain-containing protein</fullName>
    </submittedName>
</protein>
<dbReference type="Pfam" id="PF11127">
    <property type="entry name" value="YgaP-like_TM"/>
    <property type="match status" value="1"/>
</dbReference>
<name>A0A4S3MBU0_9RHOB</name>
<comment type="caution">
    <text evidence="3">The sequence shown here is derived from an EMBL/GenBank/DDBJ whole genome shotgun (WGS) entry which is preliminary data.</text>
</comment>
<keyword evidence="1" id="KW-0472">Membrane</keyword>
<keyword evidence="4" id="KW-1185">Reference proteome</keyword>
<dbReference type="AlphaFoldDB" id="A0A4S3MBU0"/>
<feature type="transmembrane region" description="Helical" evidence="1">
    <location>
        <begin position="28"/>
        <end position="49"/>
    </location>
</feature>
<sequence length="87" mass="9508">MKYTFTLLYMFTIRGGAMTCNVGNLDRLVRLVAGVGIFLMPFVAGWDIWNVDAAKYAVAAIGGAIALTSAFRICPLYRVLGLNTCRL</sequence>
<reference evidence="3 4" key="1">
    <citation type="submission" date="2019-04" db="EMBL/GenBank/DDBJ databases">
        <title>Draft genome sequence of Youngimonas vesicularis.</title>
        <authorList>
            <person name="Hameed A."/>
        </authorList>
    </citation>
    <scope>NUCLEOTIDE SEQUENCE [LARGE SCALE GENOMIC DNA]</scope>
    <source>
        <strain evidence="3 4">CC-AMW-E</strain>
    </source>
</reference>
<evidence type="ECO:0000259" key="2">
    <source>
        <dbReference type="Pfam" id="PF11127"/>
    </source>
</evidence>
<gene>
    <name evidence="3" type="ORF">E7681_10395</name>
</gene>
<dbReference type="OrthoDB" id="9804804at2"/>